<dbReference type="RefSeq" id="WP_109767157.1">
    <property type="nucleotide sequence ID" value="NZ_JASHJQ010000009.1"/>
</dbReference>
<dbReference type="Gene3D" id="3.40.140.80">
    <property type="match status" value="1"/>
</dbReference>
<evidence type="ECO:0000259" key="1">
    <source>
        <dbReference type="Pfam" id="PF06230"/>
    </source>
</evidence>
<gene>
    <name evidence="3" type="ORF">DEM25_002275</name>
</gene>
<evidence type="ECO:0000313" key="4">
    <source>
        <dbReference type="Proteomes" id="UP000246132"/>
    </source>
</evidence>
<dbReference type="PANTHER" id="PTHR39962">
    <property type="entry name" value="BLL4848 PROTEIN"/>
    <property type="match status" value="1"/>
</dbReference>
<dbReference type="EMBL" id="QFWV02000002">
    <property type="protein sequence ID" value="RKF08156.1"/>
    <property type="molecule type" value="Genomic_DNA"/>
</dbReference>
<dbReference type="AlphaFoldDB" id="A0A3A8AE23"/>
<dbReference type="InterPro" id="IPR010415">
    <property type="entry name" value="LpxI_C"/>
</dbReference>
<feature type="domain" description="LpxI C-terminal" evidence="1">
    <location>
        <begin position="148"/>
        <end position="281"/>
    </location>
</feature>
<feature type="domain" description="LpxI N-terminal" evidence="2">
    <location>
        <begin position="13"/>
        <end position="142"/>
    </location>
</feature>
<evidence type="ECO:0000313" key="3">
    <source>
        <dbReference type="EMBL" id="RKF08156.1"/>
    </source>
</evidence>
<organism evidence="3 4">
    <name type="scientific">Oceaniradius stylonematis</name>
    <dbReference type="NCBI Taxonomy" id="2184161"/>
    <lineage>
        <taxon>Bacteria</taxon>
        <taxon>Pseudomonadati</taxon>
        <taxon>Pseudomonadota</taxon>
        <taxon>Alphaproteobacteria</taxon>
        <taxon>Hyphomicrobiales</taxon>
        <taxon>Ahrensiaceae</taxon>
        <taxon>Oceaniradius</taxon>
    </lineage>
</organism>
<dbReference type="InterPro" id="IPR053174">
    <property type="entry name" value="LpxI"/>
</dbReference>
<evidence type="ECO:0000259" key="2">
    <source>
        <dbReference type="Pfam" id="PF17930"/>
    </source>
</evidence>
<dbReference type="PANTHER" id="PTHR39962:SF1">
    <property type="entry name" value="LPXI FAMILY PROTEIN"/>
    <property type="match status" value="1"/>
</dbReference>
<dbReference type="OrthoDB" id="9789836at2"/>
<proteinExistence type="predicted"/>
<sequence length="298" mass="31117">MVRAPQDGSGAPLAIIAGGGQVPLHLARSLSDKNVPFVVVMLEGDADPALAEYEHIAVNTAELSRFKRYMLDRGVEKVTLVGTVKGRPDIGLFRPDWTTLRLIARIVRALGKGDDALLRAVVAMMEDGGLTVVGAHEIEPDLLAPAARLGKVSVPKSQQAAIEAGIVAANALGALDAGQAVVVLGTRVVALEGAEGTDAMLQRVADLRAIGRLGRRKGGVLVKLRKPGQDIRVDMPTIGRNTVAGAASAGLAGIAVHGENTLVMDRQTTIADADAAGLFLVGLDPHAVERTWTGEHTR</sequence>
<protein>
    <submittedName>
        <fullName evidence="3">DUF1009 domain-containing protein</fullName>
    </submittedName>
</protein>
<reference evidence="3 4" key="1">
    <citation type="journal article" date="2018" name="Int. J. Syst. Bacteriol.">
        <title>Oceaniradius stylonemae gen. nov., sp. nov., isolated from a red alga, Stylonema cornu-cervi.</title>
        <authorList>
            <person name="Jeong S."/>
        </authorList>
    </citation>
    <scope>NUCLEOTIDE SEQUENCE [LARGE SCALE GENOMIC DNA]</scope>
    <source>
        <strain evidence="3 4">StC1</strain>
    </source>
</reference>
<keyword evidence="4" id="KW-1185">Reference proteome</keyword>
<dbReference type="Pfam" id="PF06230">
    <property type="entry name" value="LpxI_C"/>
    <property type="match status" value="1"/>
</dbReference>
<dbReference type="Gene3D" id="3.40.50.20">
    <property type="match status" value="1"/>
</dbReference>
<dbReference type="InterPro" id="IPR043167">
    <property type="entry name" value="LpxI_C_sf"/>
</dbReference>
<name>A0A3A8AE23_9HYPH</name>
<dbReference type="Pfam" id="PF17930">
    <property type="entry name" value="LpxI_N"/>
    <property type="match status" value="1"/>
</dbReference>
<comment type="caution">
    <text evidence="3">The sequence shown here is derived from an EMBL/GenBank/DDBJ whole genome shotgun (WGS) entry which is preliminary data.</text>
</comment>
<accession>A0A3A8AE23</accession>
<dbReference type="Proteomes" id="UP000246132">
    <property type="component" value="Unassembled WGS sequence"/>
</dbReference>
<dbReference type="InterPro" id="IPR041255">
    <property type="entry name" value="LpxI_N"/>
</dbReference>